<evidence type="ECO:0000256" key="5">
    <source>
        <dbReference type="ARBA" id="ARBA00022679"/>
    </source>
</evidence>
<comment type="similarity">
    <text evidence="14">Belongs to the UbiA prenyltransferase family. Protoheme IX farnesyltransferase subfamily.</text>
</comment>
<feature type="transmembrane region" description="Helical" evidence="14">
    <location>
        <begin position="229"/>
        <end position="253"/>
    </location>
</feature>
<feature type="transmembrane region" description="Helical" evidence="14">
    <location>
        <begin position="184"/>
        <end position="208"/>
    </location>
</feature>
<dbReference type="HAMAP" id="MF_00154">
    <property type="entry name" value="CyoE_CtaB"/>
    <property type="match status" value="1"/>
</dbReference>
<dbReference type="FunFam" id="1.10.357.140:FF:000006">
    <property type="entry name" value="Protoheme IX farnesyltransferase, mitochondrial"/>
    <property type="match status" value="1"/>
</dbReference>
<dbReference type="InterPro" id="IPR006369">
    <property type="entry name" value="Protohaem_IX_farnesylTrfase"/>
</dbReference>
<evidence type="ECO:0000313" key="16">
    <source>
        <dbReference type="Proteomes" id="UP001304300"/>
    </source>
</evidence>
<dbReference type="PANTHER" id="PTHR43448:SF7">
    <property type="entry name" value="4-HYDROXYBENZOATE SOLANESYLTRANSFERASE"/>
    <property type="match status" value="1"/>
</dbReference>
<dbReference type="GO" id="GO:0008495">
    <property type="term" value="F:protoheme IX farnesyltransferase activity"/>
    <property type="evidence" value="ECO:0007669"/>
    <property type="project" value="UniProtKB-UniRule"/>
</dbReference>
<dbReference type="Pfam" id="PF01040">
    <property type="entry name" value="UbiA"/>
    <property type="match status" value="1"/>
</dbReference>
<feature type="transmembrane region" description="Helical" evidence="14">
    <location>
        <begin position="61"/>
        <end position="85"/>
    </location>
</feature>
<keyword evidence="6 14" id="KW-0812">Transmembrane</keyword>
<dbReference type="PANTHER" id="PTHR43448">
    <property type="entry name" value="PROTOHEME IX FARNESYLTRANSFERASE, MITOCHONDRIAL"/>
    <property type="match status" value="1"/>
</dbReference>
<comment type="pathway">
    <text evidence="2 14">Porphyrin-containing compound metabolism; heme O biosynthesis; heme O from protoheme: step 1/1.</text>
</comment>
<keyword evidence="8 14" id="KW-0350">Heme biosynthesis</keyword>
<evidence type="ECO:0000256" key="9">
    <source>
        <dbReference type="ARBA" id="ARBA00023136"/>
    </source>
</evidence>
<comment type="catalytic activity">
    <reaction evidence="13 14">
        <text>heme b + (2E,6E)-farnesyl diphosphate + H2O = Fe(II)-heme o + diphosphate</text>
        <dbReference type="Rhea" id="RHEA:28070"/>
        <dbReference type="ChEBI" id="CHEBI:15377"/>
        <dbReference type="ChEBI" id="CHEBI:33019"/>
        <dbReference type="ChEBI" id="CHEBI:60344"/>
        <dbReference type="ChEBI" id="CHEBI:60530"/>
        <dbReference type="ChEBI" id="CHEBI:175763"/>
        <dbReference type="EC" id="2.5.1.141"/>
    </reaction>
</comment>
<dbReference type="Gene3D" id="1.10.357.140">
    <property type="entry name" value="UbiA prenyltransferase"/>
    <property type="match status" value="1"/>
</dbReference>
<feature type="transmembrane region" description="Helical" evidence="14">
    <location>
        <begin position="259"/>
        <end position="279"/>
    </location>
</feature>
<feature type="transmembrane region" description="Helical" evidence="14">
    <location>
        <begin position="159"/>
        <end position="178"/>
    </location>
</feature>
<evidence type="ECO:0000256" key="7">
    <source>
        <dbReference type="ARBA" id="ARBA00022989"/>
    </source>
</evidence>
<evidence type="ECO:0000256" key="2">
    <source>
        <dbReference type="ARBA" id="ARBA00004919"/>
    </source>
</evidence>
<evidence type="ECO:0000256" key="1">
    <source>
        <dbReference type="ARBA" id="ARBA00004651"/>
    </source>
</evidence>
<evidence type="ECO:0000256" key="11">
    <source>
        <dbReference type="ARBA" id="ARBA00040810"/>
    </source>
</evidence>
<dbReference type="EC" id="2.5.1.141" evidence="3 14"/>
<dbReference type="AlphaFoldDB" id="A0AAQ3L9R6"/>
<evidence type="ECO:0000256" key="12">
    <source>
        <dbReference type="ARBA" id="ARBA00042475"/>
    </source>
</evidence>
<dbReference type="InterPro" id="IPR044878">
    <property type="entry name" value="UbiA_sf"/>
</dbReference>
<keyword evidence="5 14" id="KW-0808">Transferase</keyword>
<feature type="transmembrane region" description="Helical" evidence="14">
    <location>
        <begin position="111"/>
        <end position="129"/>
    </location>
</feature>
<organism evidence="15 16">
    <name type="scientific">Rubellicoccus peritrichatus</name>
    <dbReference type="NCBI Taxonomy" id="3080537"/>
    <lineage>
        <taxon>Bacteria</taxon>
        <taxon>Pseudomonadati</taxon>
        <taxon>Verrucomicrobiota</taxon>
        <taxon>Opitutia</taxon>
        <taxon>Puniceicoccales</taxon>
        <taxon>Cerasicoccaceae</taxon>
        <taxon>Rubellicoccus</taxon>
    </lineage>
</organism>
<keyword evidence="9 14" id="KW-0472">Membrane</keyword>
<comment type="miscellaneous">
    <text evidence="14">Carbon 2 of the heme B porphyrin ring is defined according to the Fischer nomenclature.</text>
</comment>
<evidence type="ECO:0000256" key="3">
    <source>
        <dbReference type="ARBA" id="ARBA00012292"/>
    </source>
</evidence>
<dbReference type="KEGG" id="puo:RZN69_16810"/>
<dbReference type="NCBIfam" id="NF003349">
    <property type="entry name" value="PRK04375.1-2"/>
    <property type="match status" value="1"/>
</dbReference>
<dbReference type="CDD" id="cd13957">
    <property type="entry name" value="PT_UbiA_Cox10"/>
    <property type="match status" value="1"/>
</dbReference>
<dbReference type="EMBL" id="CP136920">
    <property type="protein sequence ID" value="WOO40282.1"/>
    <property type="molecule type" value="Genomic_DNA"/>
</dbReference>
<evidence type="ECO:0000256" key="13">
    <source>
        <dbReference type="ARBA" id="ARBA00047690"/>
    </source>
</evidence>
<dbReference type="GO" id="GO:0048034">
    <property type="term" value="P:heme O biosynthetic process"/>
    <property type="evidence" value="ECO:0007669"/>
    <property type="project" value="UniProtKB-UniRule"/>
</dbReference>
<evidence type="ECO:0000313" key="15">
    <source>
        <dbReference type="EMBL" id="WOO40282.1"/>
    </source>
</evidence>
<dbReference type="RefSeq" id="WP_317832454.1">
    <property type="nucleotide sequence ID" value="NZ_CP136920.1"/>
</dbReference>
<reference evidence="15 16" key="1">
    <citation type="submission" date="2023-10" db="EMBL/GenBank/DDBJ databases">
        <title>Rubellicoccus peritrichatus gen. nov., sp. nov., isolated from an algae of coral reef tank.</title>
        <authorList>
            <person name="Luo J."/>
        </authorList>
    </citation>
    <scope>NUCLEOTIDE SEQUENCE [LARGE SCALE GENOMIC DNA]</scope>
    <source>
        <strain evidence="15 16">CR14</strain>
    </source>
</reference>
<evidence type="ECO:0000256" key="10">
    <source>
        <dbReference type="ARBA" id="ARBA00030253"/>
    </source>
</evidence>
<keyword evidence="7 14" id="KW-1133">Transmembrane helix</keyword>
<feature type="transmembrane region" description="Helical" evidence="14">
    <location>
        <begin position="135"/>
        <end position="152"/>
    </location>
</feature>
<sequence length="313" mass="34090">MSLPSTNHPRVATSGSHIASNDDARSSVLGEYWELTKPRLSMLSVITAVVGYLAADPNKNLLALASVLIGTSFAAGAAGALNQYLEREVDKRMARTRNRPLPAGVISPERALLFGMTLAFLGTLILWFGANPLSAALVLVTLFSYLLVYTPLKQITSWNTIIGAVPGALPPLVGWAAARDSLGALGWVLFGILFCWQIPHFMAIAWTYRKDYADGGFVMATKTDPSGRSAGYQSIAFAALLVAISVVPCFYGYNNWLPYGIVAVITGGWYLWLSIRFTFAEKKEKPARKLFFASISYLPLVLAVFVVDRLFLI</sequence>
<protein>
    <recommendedName>
        <fullName evidence="11 14">Protoheme IX farnesyltransferase</fullName>
        <ecNumber evidence="3 14">2.5.1.141</ecNumber>
    </recommendedName>
    <alternativeName>
        <fullName evidence="12 14">Heme B farnesyltransferase</fullName>
    </alternativeName>
    <alternativeName>
        <fullName evidence="10 14">Heme O synthase</fullName>
    </alternativeName>
</protein>
<evidence type="ECO:0000256" key="6">
    <source>
        <dbReference type="ARBA" id="ARBA00022692"/>
    </source>
</evidence>
<comment type="function">
    <text evidence="14">Converts heme B (protoheme IX) to heme O by substitution of the vinyl group on carbon 2 of heme B porphyrin ring with a hydroxyethyl farnesyl side group.</text>
</comment>
<dbReference type="GO" id="GO:0005886">
    <property type="term" value="C:plasma membrane"/>
    <property type="evidence" value="ECO:0007669"/>
    <property type="project" value="UniProtKB-SubCell"/>
</dbReference>
<evidence type="ECO:0000256" key="4">
    <source>
        <dbReference type="ARBA" id="ARBA00022475"/>
    </source>
</evidence>
<proteinExistence type="inferred from homology"/>
<gene>
    <name evidence="15" type="primary">cyoE</name>
    <name evidence="14" type="synonym">ctaB</name>
    <name evidence="15" type="ORF">RZN69_16810</name>
</gene>
<dbReference type="NCBIfam" id="TIGR01473">
    <property type="entry name" value="cyoE_ctaB"/>
    <property type="match status" value="1"/>
</dbReference>
<feature type="transmembrane region" description="Helical" evidence="14">
    <location>
        <begin position="291"/>
        <end position="312"/>
    </location>
</feature>
<evidence type="ECO:0000256" key="14">
    <source>
        <dbReference type="HAMAP-Rule" id="MF_00154"/>
    </source>
</evidence>
<evidence type="ECO:0000256" key="8">
    <source>
        <dbReference type="ARBA" id="ARBA00023133"/>
    </source>
</evidence>
<keyword evidence="16" id="KW-1185">Reference proteome</keyword>
<comment type="subcellular location">
    <subcellularLocation>
        <location evidence="1 14">Cell membrane</location>
        <topology evidence="1 14">Multi-pass membrane protein</topology>
    </subcellularLocation>
</comment>
<accession>A0AAQ3L9R6</accession>
<name>A0AAQ3L9R6_9BACT</name>
<dbReference type="Proteomes" id="UP001304300">
    <property type="component" value="Chromosome"/>
</dbReference>
<dbReference type="InterPro" id="IPR000537">
    <property type="entry name" value="UbiA_prenyltransferase"/>
</dbReference>
<keyword evidence="4 14" id="KW-1003">Cell membrane</keyword>